<keyword evidence="2" id="KW-0547">Nucleotide-binding</keyword>
<feature type="non-terminal residue" evidence="6">
    <location>
        <position position="1"/>
    </location>
</feature>
<evidence type="ECO:0000256" key="3">
    <source>
        <dbReference type="ARBA" id="ARBA00022840"/>
    </source>
</evidence>
<dbReference type="PANTHER" id="PTHR43392">
    <property type="entry name" value="AAA-TYPE ATPASE FAMILY PROTEIN / ANKYRIN REPEAT FAMILY PROTEIN"/>
    <property type="match status" value="1"/>
</dbReference>
<dbReference type="Gene3D" id="3.40.50.300">
    <property type="entry name" value="P-loop containing nucleotide triphosphate hydrolases"/>
    <property type="match status" value="1"/>
</dbReference>
<dbReference type="InterPro" id="IPR003593">
    <property type="entry name" value="AAA+_ATPase"/>
</dbReference>
<dbReference type="Pfam" id="PF00004">
    <property type="entry name" value="AAA"/>
    <property type="match status" value="1"/>
</dbReference>
<comment type="similarity">
    <text evidence="1">Belongs to the CbxX/CfxQ family.</text>
</comment>
<dbReference type="Pfam" id="PF17866">
    <property type="entry name" value="AAA_lid_6"/>
    <property type="match status" value="1"/>
</dbReference>
<gene>
    <name evidence="6" type="ORF">H9868_01775</name>
</gene>
<name>A0A9D1RTY0_9FIRM</name>
<reference evidence="6" key="1">
    <citation type="journal article" date="2021" name="PeerJ">
        <title>Extensive microbial diversity within the chicken gut microbiome revealed by metagenomics and culture.</title>
        <authorList>
            <person name="Gilroy R."/>
            <person name="Ravi A."/>
            <person name="Getino M."/>
            <person name="Pursley I."/>
            <person name="Horton D.L."/>
            <person name="Alikhan N.F."/>
            <person name="Baker D."/>
            <person name="Gharbi K."/>
            <person name="Hall N."/>
            <person name="Watson M."/>
            <person name="Adriaenssens E.M."/>
            <person name="Foster-Nyarko E."/>
            <person name="Jarju S."/>
            <person name="Secka A."/>
            <person name="Antonio M."/>
            <person name="Oren A."/>
            <person name="Chaudhuri R.R."/>
            <person name="La Ragione R."/>
            <person name="Hildebrand F."/>
            <person name="Pallen M.J."/>
        </authorList>
    </citation>
    <scope>NUCLEOTIDE SEQUENCE</scope>
    <source>
        <strain evidence="6">ChiGjej6B6-1540</strain>
    </source>
</reference>
<sequence length="349" mass="38102">VVGEEEAGFAEQCAQALSALCDKDGLKESASSVSPREFVTRPKEAPAQSAPPAEEPEAQAKEETKEEAKPEPTLEELMAQLDSLCGLDQVKKDVKSLVNLIKVRRLREENGLPIPPMSLHLVFLGNPGTGKTTVARLLAGIYHAMGVLPKGQLVEVDRSGLVAGFVGQTALKTGEVIQKALGGVLFIDEAYALTSGDNANDFGREAVEVLLKGMEDHRKDLIVIVAGYTGPMEKFLHSNPGLESRFNKYFFFDDYDGAELLAILRSMCEKNGYTLTPEADAWAAEYLKELYAQRDENFGNARDVRNLFERAVARQADRVAMLEAPTREELMALTDADLRQAEGQAEEGA</sequence>
<evidence type="ECO:0000313" key="6">
    <source>
        <dbReference type="EMBL" id="HIW93248.1"/>
    </source>
</evidence>
<dbReference type="InterPro" id="IPR041627">
    <property type="entry name" value="AAA_lid_6"/>
</dbReference>
<evidence type="ECO:0000256" key="2">
    <source>
        <dbReference type="ARBA" id="ARBA00022741"/>
    </source>
</evidence>
<dbReference type="GO" id="GO:0016887">
    <property type="term" value="F:ATP hydrolysis activity"/>
    <property type="evidence" value="ECO:0007669"/>
    <property type="project" value="InterPro"/>
</dbReference>
<dbReference type="PANTHER" id="PTHR43392:SF2">
    <property type="entry name" value="AAA-TYPE ATPASE FAMILY PROTEIN _ ANKYRIN REPEAT FAMILY PROTEIN"/>
    <property type="match status" value="1"/>
</dbReference>
<dbReference type="SMART" id="SM00382">
    <property type="entry name" value="AAA"/>
    <property type="match status" value="1"/>
</dbReference>
<dbReference type="Proteomes" id="UP000824192">
    <property type="component" value="Unassembled WGS sequence"/>
</dbReference>
<keyword evidence="3" id="KW-0067">ATP-binding</keyword>
<dbReference type="InterPro" id="IPR000641">
    <property type="entry name" value="CbxX/CfxQ"/>
</dbReference>
<accession>A0A9D1RTY0</accession>
<dbReference type="EMBL" id="DXGA01000040">
    <property type="protein sequence ID" value="HIW93248.1"/>
    <property type="molecule type" value="Genomic_DNA"/>
</dbReference>
<evidence type="ECO:0000313" key="7">
    <source>
        <dbReference type="Proteomes" id="UP000824192"/>
    </source>
</evidence>
<comment type="caution">
    <text evidence="6">The sequence shown here is derived from an EMBL/GenBank/DDBJ whole genome shotgun (WGS) entry which is preliminary data.</text>
</comment>
<organism evidence="6 7">
    <name type="scientific">Candidatus Flavonifractor merdipullorum</name>
    <dbReference type="NCBI Taxonomy" id="2838590"/>
    <lineage>
        <taxon>Bacteria</taxon>
        <taxon>Bacillati</taxon>
        <taxon>Bacillota</taxon>
        <taxon>Clostridia</taxon>
        <taxon>Eubacteriales</taxon>
        <taxon>Oscillospiraceae</taxon>
        <taxon>Flavonifractor</taxon>
    </lineage>
</organism>
<evidence type="ECO:0000256" key="1">
    <source>
        <dbReference type="ARBA" id="ARBA00010378"/>
    </source>
</evidence>
<dbReference type="PRINTS" id="PR00819">
    <property type="entry name" value="CBXCFQXSUPER"/>
</dbReference>
<dbReference type="Gene3D" id="1.10.8.60">
    <property type="match status" value="1"/>
</dbReference>
<dbReference type="SUPFAM" id="SSF52540">
    <property type="entry name" value="P-loop containing nucleoside triphosphate hydrolases"/>
    <property type="match status" value="1"/>
</dbReference>
<evidence type="ECO:0000259" key="5">
    <source>
        <dbReference type="SMART" id="SM00382"/>
    </source>
</evidence>
<evidence type="ECO:0000256" key="4">
    <source>
        <dbReference type="SAM" id="MobiDB-lite"/>
    </source>
</evidence>
<feature type="compositionally biased region" description="Basic and acidic residues" evidence="4">
    <location>
        <begin position="58"/>
        <end position="72"/>
    </location>
</feature>
<dbReference type="PRINTS" id="PR00820">
    <property type="entry name" value="CBXXCFQX"/>
</dbReference>
<dbReference type="CDD" id="cd00009">
    <property type="entry name" value="AAA"/>
    <property type="match status" value="1"/>
</dbReference>
<dbReference type="InterPro" id="IPR003959">
    <property type="entry name" value="ATPase_AAA_core"/>
</dbReference>
<dbReference type="AlphaFoldDB" id="A0A9D1RTY0"/>
<dbReference type="GO" id="GO:0005524">
    <property type="term" value="F:ATP binding"/>
    <property type="evidence" value="ECO:0007669"/>
    <property type="project" value="UniProtKB-KW"/>
</dbReference>
<protein>
    <submittedName>
        <fullName evidence="6">AAA family ATPase</fullName>
    </submittedName>
</protein>
<reference evidence="6" key="2">
    <citation type="submission" date="2021-04" db="EMBL/GenBank/DDBJ databases">
        <authorList>
            <person name="Gilroy R."/>
        </authorList>
    </citation>
    <scope>NUCLEOTIDE SEQUENCE</scope>
    <source>
        <strain evidence="6">ChiGjej6B6-1540</strain>
    </source>
</reference>
<dbReference type="FunFam" id="3.40.50.300:FF:000216">
    <property type="entry name" value="Type VII secretion ATPase EccA"/>
    <property type="match status" value="1"/>
</dbReference>
<dbReference type="InterPro" id="IPR027417">
    <property type="entry name" value="P-loop_NTPase"/>
</dbReference>
<dbReference type="InterPro" id="IPR050773">
    <property type="entry name" value="CbxX/CfxQ_RuBisCO_ESX"/>
</dbReference>
<feature type="domain" description="AAA+ ATPase" evidence="5">
    <location>
        <begin position="117"/>
        <end position="256"/>
    </location>
</feature>
<dbReference type="InterPro" id="IPR000470">
    <property type="entry name" value="CbxX/CfqX_mono"/>
</dbReference>
<feature type="region of interest" description="Disordered" evidence="4">
    <location>
        <begin position="30"/>
        <end position="72"/>
    </location>
</feature>
<proteinExistence type="inferred from homology"/>